<proteinExistence type="predicted"/>
<protein>
    <recommendedName>
        <fullName evidence="3">CopL family metal-binding regulatory protein</fullName>
    </recommendedName>
</protein>
<organism evidence="1 2">
    <name type="scientific">Grimontia marina</name>
    <dbReference type="NCBI Taxonomy" id="646534"/>
    <lineage>
        <taxon>Bacteria</taxon>
        <taxon>Pseudomonadati</taxon>
        <taxon>Pseudomonadota</taxon>
        <taxon>Gammaproteobacteria</taxon>
        <taxon>Vibrionales</taxon>
        <taxon>Vibrionaceae</taxon>
        <taxon>Grimontia</taxon>
    </lineage>
</organism>
<evidence type="ECO:0000313" key="1">
    <source>
        <dbReference type="EMBL" id="CZF85237.1"/>
    </source>
</evidence>
<dbReference type="Proteomes" id="UP000073601">
    <property type="component" value="Unassembled WGS sequence"/>
</dbReference>
<dbReference type="EMBL" id="FIZY01000035">
    <property type="protein sequence ID" value="CZF85237.1"/>
    <property type="molecule type" value="Genomic_DNA"/>
</dbReference>
<name>A0A128FEK9_9GAMM</name>
<evidence type="ECO:0000313" key="2">
    <source>
        <dbReference type="Proteomes" id="UP000073601"/>
    </source>
</evidence>
<accession>A0A128FEK9</accession>
<dbReference type="AlphaFoldDB" id="A0A128FEK9"/>
<gene>
    <name evidence="1" type="ORF">GMA8713_03441</name>
</gene>
<sequence>MRISSLRKYWISIISLLAMLVSAIASGSPMNAMEMMTQHHQPVVACEMKEQIANPHAGHTMMTESSAPDCGSAAGMDHNCCPSTCFSAFALFTDQQTSPVNQAKLALMNTDLSAQTVYQPQSLYRPPIS</sequence>
<keyword evidence="2" id="KW-1185">Reference proteome</keyword>
<dbReference type="OrthoDB" id="5897364at2"/>
<reference evidence="2" key="1">
    <citation type="submission" date="2016-02" db="EMBL/GenBank/DDBJ databases">
        <authorList>
            <person name="Rodrigo-Torres Lidia"/>
            <person name="Arahal R.David."/>
        </authorList>
    </citation>
    <scope>NUCLEOTIDE SEQUENCE [LARGE SCALE GENOMIC DNA]</scope>
    <source>
        <strain evidence="2">CECT 8713</strain>
    </source>
</reference>
<dbReference type="RefSeq" id="WP_062712537.1">
    <property type="nucleotide sequence ID" value="NZ_CAWRCI010000035.1"/>
</dbReference>
<evidence type="ECO:0008006" key="3">
    <source>
        <dbReference type="Google" id="ProtNLM"/>
    </source>
</evidence>